<dbReference type="EMBL" id="CP063849">
    <property type="protein sequence ID" value="QOY86308.1"/>
    <property type="molecule type" value="Genomic_DNA"/>
</dbReference>
<organism evidence="7 8">
    <name type="scientific">Paludibaculum fermentans</name>
    <dbReference type="NCBI Taxonomy" id="1473598"/>
    <lineage>
        <taxon>Bacteria</taxon>
        <taxon>Pseudomonadati</taxon>
        <taxon>Acidobacteriota</taxon>
        <taxon>Terriglobia</taxon>
        <taxon>Bryobacterales</taxon>
        <taxon>Bryobacteraceae</taxon>
        <taxon>Paludibaculum</taxon>
    </lineage>
</organism>
<comment type="similarity">
    <text evidence="1 4 5">Belongs to the bacterial ribosomal protein bL17 family.</text>
</comment>
<evidence type="ECO:0000256" key="2">
    <source>
        <dbReference type="ARBA" id="ARBA00022980"/>
    </source>
</evidence>
<dbReference type="InterPro" id="IPR000456">
    <property type="entry name" value="Ribosomal_bL17"/>
</dbReference>
<comment type="subunit">
    <text evidence="4">Part of the 50S ribosomal subunit. Contacts protein L32.</text>
</comment>
<dbReference type="SUPFAM" id="SSF64263">
    <property type="entry name" value="Prokaryotic ribosomal protein L17"/>
    <property type="match status" value="1"/>
</dbReference>
<dbReference type="KEGG" id="pfer:IRI77_26340"/>
<keyword evidence="2 4" id="KW-0689">Ribosomal protein</keyword>
<dbReference type="GO" id="GO:0022625">
    <property type="term" value="C:cytosolic large ribosomal subunit"/>
    <property type="evidence" value="ECO:0007669"/>
    <property type="project" value="TreeGrafter"/>
</dbReference>
<dbReference type="Proteomes" id="UP000593892">
    <property type="component" value="Chromosome"/>
</dbReference>
<evidence type="ECO:0000256" key="1">
    <source>
        <dbReference type="ARBA" id="ARBA00008777"/>
    </source>
</evidence>
<dbReference type="PANTHER" id="PTHR14413">
    <property type="entry name" value="RIBOSOMAL PROTEIN L17"/>
    <property type="match status" value="1"/>
</dbReference>
<feature type="region of interest" description="Disordered" evidence="6">
    <location>
        <begin position="129"/>
        <end position="154"/>
    </location>
</feature>
<sequence>MRHKRAGFKLKRDTSARRALLRGLVTSVIESEGERIVTTIPKAKAAKPLLEKMITLAKQDTLHTRRQAASFLMTPASVKKLFDKLGPRFAQRNGGYSQIVRVGWRKGDGAEQAILQLVGSQLIKRAEDRAKRREERLKAMREGREAEEGGEAAE</sequence>
<dbReference type="AlphaFoldDB" id="A0A7S7NMG3"/>
<proteinExistence type="inferred from homology"/>
<evidence type="ECO:0000256" key="3">
    <source>
        <dbReference type="ARBA" id="ARBA00023274"/>
    </source>
</evidence>
<evidence type="ECO:0000313" key="8">
    <source>
        <dbReference type="Proteomes" id="UP000593892"/>
    </source>
</evidence>
<dbReference type="GO" id="GO:0006412">
    <property type="term" value="P:translation"/>
    <property type="evidence" value="ECO:0007669"/>
    <property type="project" value="UniProtKB-UniRule"/>
</dbReference>
<dbReference type="PROSITE" id="PS01167">
    <property type="entry name" value="RIBOSOMAL_L17"/>
    <property type="match status" value="1"/>
</dbReference>
<dbReference type="RefSeq" id="WP_194447977.1">
    <property type="nucleotide sequence ID" value="NZ_CP063849.1"/>
</dbReference>
<accession>A0A7S7NMG3</accession>
<name>A0A7S7NMG3_PALFE</name>
<dbReference type="Gene3D" id="3.90.1030.10">
    <property type="entry name" value="Ribosomal protein L17"/>
    <property type="match status" value="1"/>
</dbReference>
<reference evidence="7 8" key="1">
    <citation type="submission" date="2020-10" db="EMBL/GenBank/DDBJ databases">
        <title>Complete genome sequence of Paludibaculum fermentans P105T, a facultatively anaerobic acidobacterium capable of dissimilatory Fe(III) reduction.</title>
        <authorList>
            <person name="Dedysh S.N."/>
            <person name="Beletsky A.V."/>
            <person name="Kulichevskaya I.S."/>
            <person name="Mardanov A.V."/>
            <person name="Ravin N.V."/>
        </authorList>
    </citation>
    <scope>NUCLEOTIDE SEQUENCE [LARGE SCALE GENOMIC DNA]</scope>
    <source>
        <strain evidence="7 8">P105</strain>
    </source>
</reference>
<dbReference type="PANTHER" id="PTHR14413:SF16">
    <property type="entry name" value="LARGE RIBOSOMAL SUBUNIT PROTEIN BL17M"/>
    <property type="match status" value="1"/>
</dbReference>
<feature type="compositionally biased region" description="Basic and acidic residues" evidence="6">
    <location>
        <begin position="129"/>
        <end position="147"/>
    </location>
</feature>
<dbReference type="Pfam" id="PF01196">
    <property type="entry name" value="Ribosomal_L17"/>
    <property type="match status" value="1"/>
</dbReference>
<evidence type="ECO:0000256" key="5">
    <source>
        <dbReference type="RuleBase" id="RU000660"/>
    </source>
</evidence>
<keyword evidence="8" id="KW-1185">Reference proteome</keyword>
<evidence type="ECO:0000256" key="6">
    <source>
        <dbReference type="SAM" id="MobiDB-lite"/>
    </source>
</evidence>
<protein>
    <recommendedName>
        <fullName evidence="4">Large ribosomal subunit protein bL17</fullName>
    </recommendedName>
</protein>
<dbReference type="NCBIfam" id="TIGR00059">
    <property type="entry name" value="L17"/>
    <property type="match status" value="1"/>
</dbReference>
<evidence type="ECO:0000256" key="4">
    <source>
        <dbReference type="HAMAP-Rule" id="MF_01368"/>
    </source>
</evidence>
<keyword evidence="3 4" id="KW-0687">Ribonucleoprotein</keyword>
<dbReference type="HAMAP" id="MF_01368">
    <property type="entry name" value="Ribosomal_bL17"/>
    <property type="match status" value="1"/>
</dbReference>
<dbReference type="InterPro" id="IPR047859">
    <property type="entry name" value="Ribosomal_bL17_CS"/>
</dbReference>
<dbReference type="GO" id="GO:0003735">
    <property type="term" value="F:structural constituent of ribosome"/>
    <property type="evidence" value="ECO:0007669"/>
    <property type="project" value="InterPro"/>
</dbReference>
<gene>
    <name evidence="4 7" type="primary">rplQ</name>
    <name evidence="7" type="ORF">IRI77_26340</name>
</gene>
<dbReference type="InterPro" id="IPR036373">
    <property type="entry name" value="Ribosomal_bL17_sf"/>
</dbReference>
<evidence type="ECO:0000313" key="7">
    <source>
        <dbReference type="EMBL" id="QOY86308.1"/>
    </source>
</evidence>